<keyword evidence="1" id="KW-0812">Transmembrane</keyword>
<sequence length="217" mass="22369">MSVQKVSAQPTGSRSVRSVRRSRFVSAVAAATIASGLLIGTTACGAGQIAQTADQAPAINGNEIDAGPLALRDVHIIFPKDGSTQAFVDGGPLEMAFLISNGSPDTTDTLEGISFADGSGQVEIEGRRTIGPNQSLRAGEPALLLTTSNEPTDPSEERITVTVTGAPPSLTPGLTVPMVFDFEKAGETTIDVPVDAGAILPRQDHPRGVEEAEGEAH</sequence>
<keyword evidence="3" id="KW-1185">Reference proteome</keyword>
<evidence type="ECO:0000313" key="2">
    <source>
        <dbReference type="EMBL" id="MCZ4551971.1"/>
    </source>
</evidence>
<keyword evidence="1" id="KW-0472">Membrane</keyword>
<gene>
    <name evidence="2" type="ORF">O4213_18415</name>
</gene>
<dbReference type="InterPro" id="IPR036182">
    <property type="entry name" value="PCuAC_sf"/>
</dbReference>
<reference evidence="2" key="1">
    <citation type="submission" date="2022-12" db="EMBL/GenBank/DDBJ databases">
        <authorList>
            <person name="Krivoruchko A.V."/>
            <person name="Elkin A."/>
        </authorList>
    </citation>
    <scope>NUCLEOTIDE SEQUENCE</scope>
    <source>
        <strain evidence="2">IEGM 1388</strain>
    </source>
</reference>
<dbReference type="Proteomes" id="UP001067235">
    <property type="component" value="Unassembled WGS sequence"/>
</dbReference>
<dbReference type="EMBL" id="JAPWIE010000005">
    <property type="protein sequence ID" value="MCZ4551971.1"/>
    <property type="molecule type" value="Genomic_DNA"/>
</dbReference>
<feature type="transmembrane region" description="Helical" evidence="1">
    <location>
        <begin position="24"/>
        <end position="43"/>
    </location>
</feature>
<protein>
    <recommendedName>
        <fullName evidence="4">Copper chaperone PCu(A)C</fullName>
    </recommendedName>
</protein>
<dbReference type="Pfam" id="PF04314">
    <property type="entry name" value="PCuAC"/>
    <property type="match status" value="1"/>
</dbReference>
<dbReference type="Gene3D" id="2.60.40.1890">
    <property type="entry name" value="PCu(A)C copper chaperone"/>
    <property type="match status" value="1"/>
</dbReference>
<evidence type="ECO:0008006" key="4">
    <source>
        <dbReference type="Google" id="ProtNLM"/>
    </source>
</evidence>
<comment type="caution">
    <text evidence="2">The sequence shown here is derived from an EMBL/GenBank/DDBJ whole genome shotgun (WGS) entry which is preliminary data.</text>
</comment>
<keyword evidence="1" id="KW-1133">Transmembrane helix</keyword>
<dbReference type="RefSeq" id="WP_143696067.1">
    <property type="nucleotide sequence ID" value="NZ_JAPWIE010000005.1"/>
</dbReference>
<organism evidence="2 3">
    <name type="scientific">Gordonia rubripertincta</name>
    <name type="common">Rhodococcus corallinus</name>
    <dbReference type="NCBI Taxonomy" id="36822"/>
    <lineage>
        <taxon>Bacteria</taxon>
        <taxon>Bacillati</taxon>
        <taxon>Actinomycetota</taxon>
        <taxon>Actinomycetes</taxon>
        <taxon>Mycobacteriales</taxon>
        <taxon>Gordoniaceae</taxon>
        <taxon>Gordonia</taxon>
    </lineage>
</organism>
<name>A0ABT4N0I6_GORRU</name>
<accession>A0ABT4N0I6</accession>
<evidence type="ECO:0000313" key="3">
    <source>
        <dbReference type="Proteomes" id="UP001067235"/>
    </source>
</evidence>
<dbReference type="InterPro" id="IPR007410">
    <property type="entry name" value="LpqE-like"/>
</dbReference>
<proteinExistence type="predicted"/>
<evidence type="ECO:0000256" key="1">
    <source>
        <dbReference type="SAM" id="Phobius"/>
    </source>
</evidence>